<dbReference type="EMBL" id="RKQL01000001">
    <property type="protein sequence ID" value="RPE73142.1"/>
    <property type="molecule type" value="Genomic_DNA"/>
</dbReference>
<organism evidence="2 3">
    <name type="scientific">Tibeticola sediminis</name>
    <dbReference type="NCBI Taxonomy" id="1917811"/>
    <lineage>
        <taxon>Bacteria</taxon>
        <taxon>Pseudomonadati</taxon>
        <taxon>Pseudomonadota</taxon>
        <taxon>Betaproteobacteria</taxon>
        <taxon>Burkholderiales</taxon>
        <taxon>Comamonadaceae</taxon>
        <taxon>Tibeticola</taxon>
    </lineage>
</organism>
<proteinExistence type="predicted"/>
<comment type="caution">
    <text evidence="2">The sequence shown here is derived from an EMBL/GenBank/DDBJ whole genome shotgun (WGS) entry which is preliminary data.</text>
</comment>
<dbReference type="Pfam" id="PF00535">
    <property type="entry name" value="Glycos_transf_2"/>
    <property type="match status" value="1"/>
</dbReference>
<protein>
    <submittedName>
        <fullName evidence="2">GT2 family glycosyltransferase</fullName>
    </submittedName>
</protein>
<sequence length="689" mass="76653">MLRELYHRLPLPPSWKRWLQQQRRRWQAGPAAAGWHKARTSTYLGPAAKPGIRDWVFFGVIDWHFRHQRPQQLALALARQTGGRVFYLTPHLLPQADVGYAVECIDGAAAVYQIALHAATIPNIYEHIPDVQALAQLRAGLAQLWQNAGIDSAVCVVQHPFWLELARGFGDALLVYDCMDHHAGFDNTAPAHEARELELLAQSDLTIVTSDFLEAWARPHARAVAMVRNAADDAHFRQAARPETMALPPKPQPIVGYYGAIAGWFDLALVDALAGRFPDVDWVLVGDDTAGAGRALAHHAHVRLPGEVAYAELPRWLATFDVCLIPFQRTPLTMATNPVKVYEYLSAGKPVVATDLPELSPLAAEGLVALARDVDGFERAIRAALAESADKRQAAEAAARRMAYAQQQTWDARARTLQAALQALPEPSVSVVVVCYNQWRLTQRCLESLEACADGVPLQVIAVDNASRDETAEGLARWQAQDPERRRAIIQAENLGFAGGVNAGMAHATGDYLVVLNNDTIVTPGWARGLRRHFEREPQLGLLCPVTNNIGNEARVELPGDGPEAVLAAARAYTRAHAGQWMRLQTAAFFCVMLPRRVWAQIGPMDERFFPGFFEDDDYCRRLQAAGYAIGCAEDVFVYHELSASFDQEGARRKQEIFERNRRLYEEKWGRWEPHRYRASAAEVLESSE</sequence>
<dbReference type="OrthoDB" id="9816564at2"/>
<feature type="domain" description="Glycosyltransferase 2-like" evidence="1">
    <location>
        <begin position="430"/>
        <end position="554"/>
    </location>
</feature>
<dbReference type="RefSeq" id="WP_124220752.1">
    <property type="nucleotide sequence ID" value="NZ_RKQL01000001.1"/>
</dbReference>
<accession>A0A3N4UR26</accession>
<dbReference type="Gene3D" id="3.40.50.2000">
    <property type="entry name" value="Glycogen Phosphorylase B"/>
    <property type="match status" value="1"/>
</dbReference>
<dbReference type="SUPFAM" id="SSF53756">
    <property type="entry name" value="UDP-Glycosyltransferase/glycogen phosphorylase"/>
    <property type="match status" value="1"/>
</dbReference>
<reference evidence="2 3" key="1">
    <citation type="submission" date="2018-11" db="EMBL/GenBank/DDBJ databases">
        <title>Genomic Encyclopedia of Type Strains, Phase IV (KMG-IV): sequencing the most valuable type-strain genomes for metagenomic binning, comparative biology and taxonomic classification.</title>
        <authorList>
            <person name="Goeker M."/>
        </authorList>
    </citation>
    <scope>NUCLEOTIDE SEQUENCE [LARGE SCALE GENOMIC DNA]</scope>
    <source>
        <strain evidence="2 3">DSM 101684</strain>
    </source>
</reference>
<dbReference type="InterPro" id="IPR001173">
    <property type="entry name" value="Glyco_trans_2-like"/>
</dbReference>
<gene>
    <name evidence="2" type="ORF">EDC62_0853</name>
</gene>
<dbReference type="PANTHER" id="PTHR43179">
    <property type="entry name" value="RHAMNOSYLTRANSFERASE WBBL"/>
    <property type="match status" value="1"/>
</dbReference>
<evidence type="ECO:0000313" key="3">
    <source>
        <dbReference type="Proteomes" id="UP000272193"/>
    </source>
</evidence>
<evidence type="ECO:0000313" key="2">
    <source>
        <dbReference type="EMBL" id="RPE73142.1"/>
    </source>
</evidence>
<dbReference type="Pfam" id="PF13692">
    <property type="entry name" value="Glyco_trans_1_4"/>
    <property type="match status" value="1"/>
</dbReference>
<dbReference type="GO" id="GO:0016740">
    <property type="term" value="F:transferase activity"/>
    <property type="evidence" value="ECO:0007669"/>
    <property type="project" value="UniProtKB-KW"/>
</dbReference>
<evidence type="ECO:0000259" key="1">
    <source>
        <dbReference type="Pfam" id="PF00535"/>
    </source>
</evidence>
<dbReference type="CDD" id="cd04186">
    <property type="entry name" value="GT_2_like_c"/>
    <property type="match status" value="1"/>
</dbReference>
<name>A0A3N4UR26_9BURK</name>
<dbReference type="SUPFAM" id="SSF53448">
    <property type="entry name" value="Nucleotide-diphospho-sugar transferases"/>
    <property type="match status" value="1"/>
</dbReference>
<dbReference type="AlphaFoldDB" id="A0A3N4UR26"/>
<keyword evidence="3" id="KW-1185">Reference proteome</keyword>
<keyword evidence="2" id="KW-0808">Transferase</keyword>
<dbReference type="Gene3D" id="3.90.550.10">
    <property type="entry name" value="Spore Coat Polysaccharide Biosynthesis Protein SpsA, Chain A"/>
    <property type="match status" value="1"/>
</dbReference>
<dbReference type="InterPro" id="IPR029044">
    <property type="entry name" value="Nucleotide-diphossugar_trans"/>
</dbReference>
<dbReference type="PANTHER" id="PTHR43179:SF7">
    <property type="entry name" value="RHAMNOSYLTRANSFERASE WBBL"/>
    <property type="match status" value="1"/>
</dbReference>
<dbReference type="Proteomes" id="UP000272193">
    <property type="component" value="Unassembled WGS sequence"/>
</dbReference>